<dbReference type="Proteomes" id="UP001268610">
    <property type="component" value="Unassembled WGS sequence"/>
</dbReference>
<dbReference type="EMBL" id="JAVLSF010000584">
    <property type="protein sequence ID" value="MDR9778213.1"/>
    <property type="molecule type" value="Genomic_DNA"/>
</dbReference>
<keyword evidence="1" id="KW-0378">Hydrolase</keyword>
<organism evidence="1 2">
    <name type="scientific">Rhizobium hidalgonense</name>
    <dbReference type="NCBI Taxonomy" id="1538159"/>
    <lineage>
        <taxon>Bacteria</taxon>
        <taxon>Pseudomonadati</taxon>
        <taxon>Pseudomonadota</taxon>
        <taxon>Alphaproteobacteria</taxon>
        <taxon>Hyphomicrobiales</taxon>
        <taxon>Rhizobiaceae</taxon>
        <taxon>Rhizobium/Agrobacterium group</taxon>
        <taxon>Rhizobium</taxon>
    </lineage>
</organism>
<dbReference type="RefSeq" id="WP_310866324.1">
    <property type="nucleotide sequence ID" value="NZ_JAVLSF010000584.1"/>
</dbReference>
<dbReference type="GO" id="GO:0030246">
    <property type="term" value="F:carbohydrate binding"/>
    <property type="evidence" value="ECO:0007669"/>
    <property type="project" value="InterPro"/>
</dbReference>
<name>A0AAJ2H5X7_9HYPH</name>
<sequence>VILTQGGSFGIDIRKDGYAPVQGNGSVPNGNIAVFSPKLNTIANNVASAQGKVVDGNGQPLTGVSILEGNVIVATTDAQGLFSITNVQAGSKQWLVSKSGYLQATVSASMQAGQNLNIGTISLPTQIVSSDPNTPPQTTIATGNIVVKALDSRNNEP</sequence>
<keyword evidence="1" id="KW-0645">Protease</keyword>
<dbReference type="Pfam" id="PF13620">
    <property type="entry name" value="CarboxypepD_reg"/>
    <property type="match status" value="1"/>
</dbReference>
<reference evidence="1" key="1">
    <citation type="submission" date="2023-04" db="EMBL/GenBank/DDBJ databases">
        <title>Genomic characterization of faba bean (Vicia faba) microsymbionts in Mexican soils.</title>
        <authorList>
            <person name="Rivera Orduna F.N."/>
            <person name="Guevara-Luna J."/>
            <person name="Yan J."/>
            <person name="Arroyo-Herrera I."/>
            <person name="Li Y."/>
            <person name="Vasquez-Murrieta M.S."/>
            <person name="Wang E.T."/>
        </authorList>
    </citation>
    <scope>NUCLEOTIDE SEQUENCE</scope>
    <source>
        <strain evidence="1">CH26</strain>
    </source>
</reference>
<dbReference type="InterPro" id="IPR013784">
    <property type="entry name" value="Carb-bd-like_fold"/>
</dbReference>
<dbReference type="Gene3D" id="2.60.40.1120">
    <property type="entry name" value="Carboxypeptidase-like, regulatory domain"/>
    <property type="match status" value="1"/>
</dbReference>
<protein>
    <submittedName>
        <fullName evidence="1">Carboxypeptidase regulatory-like domain-containing protein</fullName>
    </submittedName>
</protein>
<evidence type="ECO:0000313" key="2">
    <source>
        <dbReference type="Proteomes" id="UP001268610"/>
    </source>
</evidence>
<dbReference type="SUPFAM" id="SSF49452">
    <property type="entry name" value="Starch-binding domain-like"/>
    <property type="match status" value="1"/>
</dbReference>
<keyword evidence="1" id="KW-0121">Carboxypeptidase</keyword>
<dbReference type="GO" id="GO:0004180">
    <property type="term" value="F:carboxypeptidase activity"/>
    <property type="evidence" value="ECO:0007669"/>
    <property type="project" value="UniProtKB-KW"/>
</dbReference>
<gene>
    <name evidence="1" type="ORF">RJJ65_37380</name>
</gene>
<dbReference type="AlphaFoldDB" id="A0AAJ2H5X7"/>
<feature type="non-terminal residue" evidence="1">
    <location>
        <position position="157"/>
    </location>
</feature>
<accession>A0AAJ2H5X7</accession>
<feature type="non-terminal residue" evidence="1">
    <location>
        <position position="1"/>
    </location>
</feature>
<comment type="caution">
    <text evidence="1">The sequence shown here is derived from an EMBL/GenBank/DDBJ whole genome shotgun (WGS) entry which is preliminary data.</text>
</comment>
<proteinExistence type="predicted"/>
<evidence type="ECO:0000313" key="1">
    <source>
        <dbReference type="EMBL" id="MDR9778213.1"/>
    </source>
</evidence>